<dbReference type="NCBIfam" id="TIGR02532">
    <property type="entry name" value="IV_pilin_GFxxxE"/>
    <property type="match status" value="1"/>
</dbReference>
<evidence type="ECO:0008006" key="4">
    <source>
        <dbReference type="Google" id="ProtNLM"/>
    </source>
</evidence>
<protein>
    <recommendedName>
        <fullName evidence="4">Prepilin-type N-terminal cleavage/methylation domain-containing protein</fullName>
    </recommendedName>
</protein>
<reference evidence="3" key="1">
    <citation type="submission" date="2017-09" db="EMBL/GenBank/DDBJ databases">
        <title>Depth-based differentiation of microbial function through sediment-hosted aquifers and enrichment of novel symbionts in the deep terrestrial subsurface.</title>
        <authorList>
            <person name="Probst A.J."/>
            <person name="Ladd B."/>
            <person name="Jarett J.K."/>
            <person name="Geller-Mcgrath D.E."/>
            <person name="Sieber C.M.K."/>
            <person name="Emerson J.B."/>
            <person name="Anantharaman K."/>
            <person name="Thomas B.C."/>
            <person name="Malmstrom R."/>
            <person name="Stieglmeier M."/>
            <person name="Klingl A."/>
            <person name="Woyke T."/>
            <person name="Ryan C.M."/>
            <person name="Banfield J.F."/>
        </authorList>
    </citation>
    <scope>NUCLEOTIDE SEQUENCE [LARGE SCALE GENOMIC DNA]</scope>
</reference>
<feature type="transmembrane region" description="Helical" evidence="1">
    <location>
        <begin position="6"/>
        <end position="28"/>
    </location>
</feature>
<dbReference type="SUPFAM" id="SSF54523">
    <property type="entry name" value="Pili subunits"/>
    <property type="match status" value="1"/>
</dbReference>
<organism evidence="2 3">
    <name type="scientific">Candidatus Kerfeldbacteria bacterium CG08_land_8_20_14_0_20_42_7</name>
    <dbReference type="NCBI Taxonomy" id="2014245"/>
    <lineage>
        <taxon>Bacteria</taxon>
        <taxon>Candidatus Kerfeldiibacteriota</taxon>
    </lineage>
</organism>
<dbReference type="InterPro" id="IPR045584">
    <property type="entry name" value="Pilin-like"/>
</dbReference>
<sequence>MHQRGFTLIELLISIALLGVVVVGVGTYTSSSLRTWRLVKEQADAQSNIRASMQPVQSAIREMQNSDNGSFAIESATATEFIFYANVDADDNRERVRLFLQNNELKKGIIDPTGTPATYPVGSEAIDTIASYVHLDGDLFSFYDEKYTGSENTLTFPVNPTDIHLVQIHFLVDKDINDLPPPSELTFQVTPRNLKIYSND</sequence>
<accession>A0A2H0YUF1</accession>
<evidence type="ECO:0000313" key="3">
    <source>
        <dbReference type="Proteomes" id="UP000228711"/>
    </source>
</evidence>
<dbReference type="AlphaFoldDB" id="A0A2H0YUF1"/>
<dbReference type="PROSITE" id="PS00409">
    <property type="entry name" value="PROKAR_NTER_METHYL"/>
    <property type="match status" value="1"/>
</dbReference>
<comment type="caution">
    <text evidence="2">The sequence shown here is derived from an EMBL/GenBank/DDBJ whole genome shotgun (WGS) entry which is preliminary data.</text>
</comment>
<keyword evidence="1" id="KW-0472">Membrane</keyword>
<dbReference type="Pfam" id="PF07963">
    <property type="entry name" value="N_methyl"/>
    <property type="match status" value="1"/>
</dbReference>
<evidence type="ECO:0000256" key="1">
    <source>
        <dbReference type="SAM" id="Phobius"/>
    </source>
</evidence>
<keyword evidence="1" id="KW-0812">Transmembrane</keyword>
<proteinExistence type="predicted"/>
<dbReference type="Proteomes" id="UP000228711">
    <property type="component" value="Unassembled WGS sequence"/>
</dbReference>
<dbReference type="InterPro" id="IPR012902">
    <property type="entry name" value="N_methyl_site"/>
</dbReference>
<keyword evidence="1" id="KW-1133">Transmembrane helix</keyword>
<dbReference type="EMBL" id="PEXV01000117">
    <property type="protein sequence ID" value="PIS41363.1"/>
    <property type="molecule type" value="Genomic_DNA"/>
</dbReference>
<evidence type="ECO:0000313" key="2">
    <source>
        <dbReference type="EMBL" id="PIS41363.1"/>
    </source>
</evidence>
<gene>
    <name evidence="2" type="ORF">COT25_03575</name>
</gene>
<name>A0A2H0YUF1_9BACT</name>